<dbReference type="CDD" id="cd02440">
    <property type="entry name" value="AdoMet_MTases"/>
    <property type="match status" value="1"/>
</dbReference>
<proteinExistence type="predicted"/>
<evidence type="ECO:0000259" key="1">
    <source>
        <dbReference type="Pfam" id="PF13649"/>
    </source>
</evidence>
<dbReference type="Gene3D" id="3.40.50.150">
    <property type="entry name" value="Vaccinia Virus protein VP39"/>
    <property type="match status" value="1"/>
</dbReference>
<dbReference type="EMBL" id="CAFBMW010000028">
    <property type="protein sequence ID" value="CAB4956170.1"/>
    <property type="molecule type" value="Genomic_DNA"/>
</dbReference>
<accession>A0A6J7KJA7</accession>
<feature type="domain" description="Methyltransferase" evidence="1">
    <location>
        <begin position="60"/>
        <end position="146"/>
    </location>
</feature>
<protein>
    <submittedName>
        <fullName evidence="2">Unannotated protein</fullName>
    </submittedName>
</protein>
<dbReference type="InterPro" id="IPR029063">
    <property type="entry name" value="SAM-dependent_MTases_sf"/>
</dbReference>
<gene>
    <name evidence="2" type="ORF">UFOPK3662_02893</name>
</gene>
<sequence length="217" mass="22718">MTAERSFTEVFTSALRGVPTHVVHEADDMLPPLPLPVASWTGPADAADHALLDLCRGATLDIGCGPGRLTQELARRGHRALGVDLVDEAVTQTRRRGADAVVADVFEPLPDEGEWSSVLLADGNVGISGEPHRLLGRVRELLHPGGRAVVEVSAPGTGSTSGWTVIEGAGARSRPFRWAQVAADDVTVVALAAGLVVHSLHELAGSGRWAAVLEDPS</sequence>
<evidence type="ECO:0000313" key="2">
    <source>
        <dbReference type="EMBL" id="CAB4956170.1"/>
    </source>
</evidence>
<dbReference type="SUPFAM" id="SSF53335">
    <property type="entry name" value="S-adenosyl-L-methionine-dependent methyltransferases"/>
    <property type="match status" value="1"/>
</dbReference>
<organism evidence="2">
    <name type="scientific">freshwater metagenome</name>
    <dbReference type="NCBI Taxonomy" id="449393"/>
    <lineage>
        <taxon>unclassified sequences</taxon>
        <taxon>metagenomes</taxon>
        <taxon>ecological metagenomes</taxon>
    </lineage>
</organism>
<dbReference type="InterPro" id="IPR041698">
    <property type="entry name" value="Methyltransf_25"/>
</dbReference>
<dbReference type="Pfam" id="PF13649">
    <property type="entry name" value="Methyltransf_25"/>
    <property type="match status" value="1"/>
</dbReference>
<name>A0A6J7KJA7_9ZZZZ</name>
<dbReference type="AlphaFoldDB" id="A0A6J7KJA7"/>
<reference evidence="2" key="1">
    <citation type="submission" date="2020-05" db="EMBL/GenBank/DDBJ databases">
        <authorList>
            <person name="Chiriac C."/>
            <person name="Salcher M."/>
            <person name="Ghai R."/>
            <person name="Kavagutti S V."/>
        </authorList>
    </citation>
    <scope>NUCLEOTIDE SEQUENCE</scope>
</reference>